<dbReference type="InterPro" id="IPR029526">
    <property type="entry name" value="PGBD"/>
</dbReference>
<evidence type="ECO:0000259" key="1">
    <source>
        <dbReference type="Pfam" id="PF13843"/>
    </source>
</evidence>
<protein>
    <submittedName>
        <fullName evidence="2">PiggyBac transposable element-derived protein 3</fullName>
    </submittedName>
</protein>
<dbReference type="Pfam" id="PF13843">
    <property type="entry name" value="DDE_Tnp_1_7"/>
    <property type="match status" value="1"/>
</dbReference>
<dbReference type="Proteomes" id="UP000887013">
    <property type="component" value="Unassembled WGS sequence"/>
</dbReference>
<dbReference type="AlphaFoldDB" id="A0A8X6UDQ7"/>
<sequence>MDRIQLSDKILPKEYVGKLACMTKLYPGQKEEMTASECIDITQFLGLLLLSGYYWVPKVDYYWSAAEDLKVDIVSTVMSRNHFHVIKKKFHLNDNPKLKSGDKPGKVAQIFEELGKILRQFVTFLKKFSIDESMVPYYGHHTCTMFTKHKPIRFGFKIWMLCSSSGYPYAMKNCSGRKNEPSGMPLGEDNTVYGDERGVELIRL</sequence>
<comment type="caution">
    <text evidence="2">The sequence shown here is derived from an EMBL/GenBank/DDBJ whole genome shotgun (WGS) entry which is preliminary data.</text>
</comment>
<dbReference type="GO" id="GO:0043565">
    <property type="term" value="F:sequence-specific DNA binding"/>
    <property type="evidence" value="ECO:0007669"/>
    <property type="project" value="TreeGrafter"/>
</dbReference>
<evidence type="ECO:0000313" key="3">
    <source>
        <dbReference type="Proteomes" id="UP000887013"/>
    </source>
</evidence>
<feature type="domain" description="PiggyBac transposable element-derived protein" evidence="1">
    <location>
        <begin position="9"/>
        <end position="181"/>
    </location>
</feature>
<reference evidence="2" key="1">
    <citation type="submission" date="2020-08" db="EMBL/GenBank/DDBJ databases">
        <title>Multicomponent nature underlies the extraordinary mechanical properties of spider dragline silk.</title>
        <authorList>
            <person name="Kono N."/>
            <person name="Nakamura H."/>
            <person name="Mori M."/>
            <person name="Yoshida Y."/>
            <person name="Ohtoshi R."/>
            <person name="Malay A.D."/>
            <person name="Moran D.A.P."/>
            <person name="Tomita M."/>
            <person name="Numata K."/>
            <person name="Arakawa K."/>
        </authorList>
    </citation>
    <scope>NUCLEOTIDE SEQUENCE</scope>
</reference>
<gene>
    <name evidence="2" type="primary">PGBD3</name>
    <name evidence="2" type="ORF">NPIL_47381</name>
</gene>
<accession>A0A8X6UDQ7</accession>
<keyword evidence="3" id="KW-1185">Reference proteome</keyword>
<organism evidence="2 3">
    <name type="scientific">Nephila pilipes</name>
    <name type="common">Giant wood spider</name>
    <name type="synonym">Nephila maculata</name>
    <dbReference type="NCBI Taxonomy" id="299642"/>
    <lineage>
        <taxon>Eukaryota</taxon>
        <taxon>Metazoa</taxon>
        <taxon>Ecdysozoa</taxon>
        <taxon>Arthropoda</taxon>
        <taxon>Chelicerata</taxon>
        <taxon>Arachnida</taxon>
        <taxon>Araneae</taxon>
        <taxon>Araneomorphae</taxon>
        <taxon>Entelegynae</taxon>
        <taxon>Araneoidea</taxon>
        <taxon>Nephilidae</taxon>
        <taxon>Nephila</taxon>
    </lineage>
</organism>
<dbReference type="PANTHER" id="PTHR47055:SF3">
    <property type="entry name" value="PHORBOL-ESTER_DAG-TYPE DOMAIN-CONTAINING PROTEIN"/>
    <property type="match status" value="1"/>
</dbReference>
<dbReference type="PANTHER" id="PTHR47055">
    <property type="entry name" value="DDE_TNP_1_7 DOMAIN-CONTAINING PROTEIN"/>
    <property type="match status" value="1"/>
</dbReference>
<dbReference type="InterPro" id="IPR052638">
    <property type="entry name" value="PiggyBac_TE-derived"/>
</dbReference>
<proteinExistence type="predicted"/>
<dbReference type="EMBL" id="BMAW01028625">
    <property type="protein sequence ID" value="GFU08350.1"/>
    <property type="molecule type" value="Genomic_DNA"/>
</dbReference>
<evidence type="ECO:0000313" key="2">
    <source>
        <dbReference type="EMBL" id="GFU08350.1"/>
    </source>
</evidence>
<name>A0A8X6UDQ7_NEPPI</name>
<dbReference type="OrthoDB" id="6434810at2759"/>